<dbReference type="OrthoDB" id="7343473at2759"/>
<organism evidence="2 3">
    <name type="scientific">Bicyclus anynana</name>
    <name type="common">Squinting bush brown butterfly</name>
    <dbReference type="NCBI Taxonomy" id="110368"/>
    <lineage>
        <taxon>Eukaryota</taxon>
        <taxon>Metazoa</taxon>
        <taxon>Ecdysozoa</taxon>
        <taxon>Arthropoda</taxon>
        <taxon>Hexapoda</taxon>
        <taxon>Insecta</taxon>
        <taxon>Pterygota</taxon>
        <taxon>Neoptera</taxon>
        <taxon>Endopterygota</taxon>
        <taxon>Lepidoptera</taxon>
        <taxon>Glossata</taxon>
        <taxon>Ditrysia</taxon>
        <taxon>Papilionoidea</taxon>
        <taxon>Nymphalidae</taxon>
        <taxon>Satyrinae</taxon>
        <taxon>Satyrini</taxon>
        <taxon>Mycalesina</taxon>
        <taxon>Bicyclus</taxon>
    </lineage>
</organism>
<evidence type="ECO:0000256" key="1">
    <source>
        <dbReference type="SAM" id="SignalP"/>
    </source>
</evidence>
<feature type="chain" id="PRO_5045746650" evidence="1">
    <location>
        <begin position="18"/>
        <end position="167"/>
    </location>
</feature>
<dbReference type="Proteomes" id="UP001652582">
    <property type="component" value="Chromosome 7"/>
</dbReference>
<keyword evidence="1" id="KW-0732">Signal</keyword>
<name>A0A6J1MYG3_BICAN</name>
<dbReference type="GeneID" id="112045778"/>
<gene>
    <name evidence="3" type="primary">LOC112045778</name>
</gene>
<accession>A0A6J1MYG3</accession>
<proteinExistence type="predicted"/>
<evidence type="ECO:0000313" key="3">
    <source>
        <dbReference type="RefSeq" id="XP_023937868.2"/>
    </source>
</evidence>
<feature type="signal peptide" evidence="1">
    <location>
        <begin position="1"/>
        <end position="17"/>
    </location>
</feature>
<dbReference type="KEGG" id="bany:112045778"/>
<evidence type="ECO:0000313" key="2">
    <source>
        <dbReference type="Proteomes" id="UP001652582"/>
    </source>
</evidence>
<protein>
    <submittedName>
        <fullName evidence="3">Uncharacterized protein LOC112045778</fullName>
    </submittedName>
</protein>
<sequence>MLMVLFNLFLCNHFVTANQSFNYEKINRYGLGKPIIFKSNFGYAYPEELRTKKPALYVRSPYRSVYQGARHKGDDKRVYNKNFLYPPKPSGHHLYCQGVFECKLSHMAVETNGSIPIIFRGGVGYKHFTVIIRAEPFKELTGRVRAYCRQTEASKDGDTFRKIRKYL</sequence>
<dbReference type="RefSeq" id="XP_023937868.2">
    <property type="nucleotide sequence ID" value="XM_024082100.2"/>
</dbReference>
<reference evidence="3" key="1">
    <citation type="submission" date="2025-08" db="UniProtKB">
        <authorList>
            <consortium name="RefSeq"/>
        </authorList>
    </citation>
    <scope>IDENTIFICATION</scope>
</reference>
<keyword evidence="2" id="KW-1185">Reference proteome</keyword>
<dbReference type="AlphaFoldDB" id="A0A6J1MYG3"/>